<comment type="caution">
    <text evidence="1">The sequence shown here is derived from an EMBL/GenBank/DDBJ whole genome shotgun (WGS) entry which is preliminary data.</text>
</comment>
<dbReference type="HOGENOM" id="CLU_1546830_0_0_6"/>
<sequence>MKQLIFGCLLFIGLSAYGSDYKLTFTEQQVQQQVNTQLPINRDLGLAQLTVRKAWVKFLESERPLQLSCDVLINSFQYQGNALVVLTGDLRYQANNASFYIDHVHVKDMQVEGMPDSLQPTLKSITQQVLSQTLAQNPIYTLSNGVIEEQLLKANLKTVSVEQGQLAIYLDMY</sequence>
<accession>Q1MXR3</accession>
<evidence type="ECO:0008006" key="3">
    <source>
        <dbReference type="Google" id="ProtNLM"/>
    </source>
</evidence>
<gene>
    <name evidence="1" type="ORF">RED65_11792</name>
</gene>
<dbReference type="InterPro" id="IPR010835">
    <property type="entry name" value="DUF1439"/>
</dbReference>
<reference evidence="1 2" key="1">
    <citation type="submission" date="2006-03" db="EMBL/GenBank/DDBJ databases">
        <authorList>
            <person name="Pinhassi J."/>
            <person name="Pedros-Alio C."/>
            <person name="Ferriera S."/>
            <person name="Johnson J."/>
            <person name="Kravitz S."/>
            <person name="Halpern A."/>
            <person name="Remington K."/>
            <person name="Beeson K."/>
            <person name="Tran B."/>
            <person name="Rogers Y.-H."/>
            <person name="Friedman R."/>
            <person name="Venter J.C."/>
        </authorList>
    </citation>
    <scope>NUCLEOTIDE SEQUENCE [LARGE SCALE GENOMIC DNA]</scope>
    <source>
        <strain evidence="1 2">RED65</strain>
    </source>
</reference>
<organism evidence="1 2">
    <name type="scientific">Bermanella marisrubri</name>
    <dbReference type="NCBI Taxonomy" id="207949"/>
    <lineage>
        <taxon>Bacteria</taxon>
        <taxon>Pseudomonadati</taxon>
        <taxon>Pseudomonadota</taxon>
        <taxon>Gammaproteobacteria</taxon>
        <taxon>Oceanospirillales</taxon>
        <taxon>Oceanospirillaceae</taxon>
        <taxon>Bermanella</taxon>
    </lineage>
</organism>
<dbReference type="Pfam" id="PF07273">
    <property type="entry name" value="DUF1439"/>
    <property type="match status" value="1"/>
</dbReference>
<name>Q1MXR3_9GAMM</name>
<dbReference type="RefSeq" id="WP_007018804.1">
    <property type="nucleotide sequence ID" value="NZ_CH724118.1"/>
</dbReference>
<dbReference type="EMBL" id="AAQH01000035">
    <property type="protein sequence ID" value="EAT10754.1"/>
    <property type="molecule type" value="Genomic_DNA"/>
</dbReference>
<dbReference type="Proteomes" id="UP000004263">
    <property type="component" value="Unassembled WGS sequence"/>
</dbReference>
<evidence type="ECO:0000313" key="1">
    <source>
        <dbReference type="EMBL" id="EAT10754.1"/>
    </source>
</evidence>
<evidence type="ECO:0000313" key="2">
    <source>
        <dbReference type="Proteomes" id="UP000004263"/>
    </source>
</evidence>
<dbReference type="AlphaFoldDB" id="Q1MXR3"/>
<dbReference type="Gene3D" id="3.15.10.40">
    <property type="entry name" value="Uncharacterised protein PF07273, DUF1439"/>
    <property type="match status" value="1"/>
</dbReference>
<protein>
    <recommendedName>
        <fullName evidence="3">DUF1439 domain-containing protein</fullName>
    </recommendedName>
</protein>
<keyword evidence="2" id="KW-1185">Reference proteome</keyword>
<proteinExistence type="predicted"/>